<dbReference type="EMBL" id="PQXN01000129">
    <property type="protein sequence ID" value="TGO53126.1"/>
    <property type="molecule type" value="Genomic_DNA"/>
</dbReference>
<dbReference type="Proteomes" id="UP000297527">
    <property type="component" value="Unassembled WGS sequence"/>
</dbReference>
<feature type="compositionally biased region" description="Basic and acidic residues" evidence="1">
    <location>
        <begin position="27"/>
        <end position="39"/>
    </location>
</feature>
<proteinExistence type="predicted"/>
<feature type="region of interest" description="Disordered" evidence="1">
    <location>
        <begin position="1"/>
        <end position="72"/>
    </location>
</feature>
<gene>
    <name evidence="2" type="ORF">BCON_0129g00070</name>
</gene>
<evidence type="ECO:0000256" key="1">
    <source>
        <dbReference type="SAM" id="MobiDB-lite"/>
    </source>
</evidence>
<evidence type="ECO:0000313" key="3">
    <source>
        <dbReference type="Proteomes" id="UP000297527"/>
    </source>
</evidence>
<comment type="caution">
    <text evidence="2">The sequence shown here is derived from an EMBL/GenBank/DDBJ whole genome shotgun (WGS) entry which is preliminary data.</text>
</comment>
<organism evidence="2 3">
    <name type="scientific">Botryotinia convoluta</name>
    <dbReference type="NCBI Taxonomy" id="54673"/>
    <lineage>
        <taxon>Eukaryota</taxon>
        <taxon>Fungi</taxon>
        <taxon>Dikarya</taxon>
        <taxon>Ascomycota</taxon>
        <taxon>Pezizomycotina</taxon>
        <taxon>Leotiomycetes</taxon>
        <taxon>Helotiales</taxon>
        <taxon>Sclerotiniaceae</taxon>
        <taxon>Botryotinia</taxon>
    </lineage>
</organism>
<keyword evidence="3" id="KW-1185">Reference proteome</keyword>
<accession>A0A4Z1HVL6</accession>
<dbReference type="OrthoDB" id="5231661at2759"/>
<evidence type="ECO:0000313" key="2">
    <source>
        <dbReference type="EMBL" id="TGO53126.1"/>
    </source>
</evidence>
<feature type="compositionally biased region" description="Polar residues" evidence="1">
    <location>
        <begin position="48"/>
        <end position="57"/>
    </location>
</feature>
<sequence length="72" mass="8209">MYKAFSKPRVLIRRRPSTSRTTNTIERQPRRYAEPESKSLSKGKPAMSKSQKNQNPSIGIDFKDLGATKTIK</sequence>
<dbReference type="AlphaFoldDB" id="A0A4Z1HVL6"/>
<name>A0A4Z1HVL6_9HELO</name>
<protein>
    <submittedName>
        <fullName evidence="2">Uncharacterized protein</fullName>
    </submittedName>
</protein>
<reference evidence="2 3" key="1">
    <citation type="submission" date="2017-12" db="EMBL/GenBank/DDBJ databases">
        <title>Comparative genomics of Botrytis spp.</title>
        <authorList>
            <person name="Valero-Jimenez C.A."/>
            <person name="Tapia P."/>
            <person name="Veloso J."/>
            <person name="Silva-Moreno E."/>
            <person name="Staats M."/>
            <person name="Valdes J.H."/>
            <person name="Van Kan J.A.L."/>
        </authorList>
    </citation>
    <scope>NUCLEOTIDE SEQUENCE [LARGE SCALE GENOMIC DNA]</scope>
    <source>
        <strain evidence="2 3">MUCL11595</strain>
    </source>
</reference>